<evidence type="ECO:0000256" key="8">
    <source>
        <dbReference type="ARBA" id="ARBA00022840"/>
    </source>
</evidence>
<protein>
    <recommendedName>
        <fullName evidence="4">proline--tRNA ligase</fullName>
        <ecNumber evidence="4">6.1.1.15</ecNumber>
    </recommendedName>
    <alternativeName>
        <fullName evidence="11">Prolyl-tRNA synthetase</fullName>
    </alternativeName>
</protein>
<keyword evidence="7" id="KW-0547">Nucleotide-binding</keyword>
<feature type="domain" description="Aminoacyl-transfer RNA synthetases class-II family profile" evidence="13">
    <location>
        <begin position="93"/>
        <end position="497"/>
    </location>
</feature>
<comment type="subunit">
    <text evidence="3">Homodimer.</text>
</comment>
<keyword evidence="6" id="KW-0436">Ligase</keyword>
<feature type="non-terminal residue" evidence="14">
    <location>
        <position position="1"/>
    </location>
</feature>
<dbReference type="InterPro" id="IPR004500">
    <property type="entry name" value="Pro-tRNA-synth_IIa_bac-type"/>
</dbReference>
<dbReference type="InterPro" id="IPR002316">
    <property type="entry name" value="Pro-tRNA-ligase_IIa"/>
</dbReference>
<evidence type="ECO:0000256" key="4">
    <source>
        <dbReference type="ARBA" id="ARBA00012831"/>
    </source>
</evidence>
<name>A0A9N9FIC2_9GLOM</name>
<dbReference type="InterPro" id="IPR033730">
    <property type="entry name" value="ProRS_core_prok"/>
</dbReference>
<reference evidence="14" key="1">
    <citation type="submission" date="2021-06" db="EMBL/GenBank/DDBJ databases">
        <authorList>
            <person name="Kallberg Y."/>
            <person name="Tangrot J."/>
            <person name="Rosling A."/>
        </authorList>
    </citation>
    <scope>NUCLEOTIDE SEQUENCE</scope>
    <source>
        <strain evidence="14">CL551</strain>
    </source>
</reference>
<keyword evidence="15" id="KW-1185">Reference proteome</keyword>
<dbReference type="NCBIfam" id="TIGR00409">
    <property type="entry name" value="proS_fam_II"/>
    <property type="match status" value="1"/>
</dbReference>
<evidence type="ECO:0000259" key="13">
    <source>
        <dbReference type="PROSITE" id="PS50862"/>
    </source>
</evidence>
<dbReference type="OrthoDB" id="10267474at2759"/>
<evidence type="ECO:0000313" key="15">
    <source>
        <dbReference type="Proteomes" id="UP000789342"/>
    </source>
</evidence>
<keyword evidence="10" id="KW-0030">Aminoacyl-tRNA synthetase</keyword>
<dbReference type="PANTHER" id="PTHR42753:SF2">
    <property type="entry name" value="PROLINE--TRNA LIGASE"/>
    <property type="match status" value="1"/>
</dbReference>
<keyword evidence="9" id="KW-0648">Protein biosynthesis</keyword>
<evidence type="ECO:0000256" key="3">
    <source>
        <dbReference type="ARBA" id="ARBA00011738"/>
    </source>
</evidence>
<evidence type="ECO:0000256" key="9">
    <source>
        <dbReference type="ARBA" id="ARBA00022917"/>
    </source>
</evidence>
<dbReference type="GO" id="GO:0004827">
    <property type="term" value="F:proline-tRNA ligase activity"/>
    <property type="evidence" value="ECO:0007669"/>
    <property type="project" value="UniProtKB-EC"/>
</dbReference>
<sequence>TSSHKLSHASKLEFSYRFITSNCGNRACLSKTFLPIIKSPASKVKKEQKKDENVVNTIGESHKLMLRAGLIRQHKQSSSGIYTLLPFALRSLEKIEKIVDQELENIGAQKLLLPILLSANLWKRTGRWDAFGTELFQLQDRKNSEFCLAPTHEEEITQLVSNEVVSYRQLPLRLYQIGRKYRDEMRPRLGLLRGREFIMKDLYTFDATEELALKTYEEVVEAYKKIFTRIGLPFTIANADTGNIGGTKSHEFHFLSPAGEDSILYCTQCGYSSNEERAIGIIPASSSPFSDINPTMRFGITKDKRFSVIILGSERELNIPKLKKEMSENSIEILQLGDHENVQELLRSDRMSSLDIYVDKSFSANMINLDSLLRNKMVSDVLSGMIKELQNSQLKPVNIHHGDYHNTKTCDGCPVCFKSAETDRFTPLKNSHAIEVGHTFLLGTKYSELLKASYAPESPKTPGELLPIQMGCYGLGISRMLAAIIESSHDENGIIWPASVAPYKVCILQGSDESRITETTQALYDLLNSECTELSGDVIIDDRVNLSFGYRLRDAELVGYPWLIVLGNNYLENGKIEINERRNKQRNFMDFGHIKESRFWL</sequence>
<comment type="similarity">
    <text evidence="2">Belongs to the class-II aminoacyl-tRNA synthetase family.</text>
</comment>
<comment type="caution">
    <text evidence="14">The sequence shown here is derived from an EMBL/GenBank/DDBJ whole genome shotgun (WGS) entry which is preliminary data.</text>
</comment>
<dbReference type="Gene3D" id="3.40.50.800">
    <property type="entry name" value="Anticodon-binding domain"/>
    <property type="match status" value="1"/>
</dbReference>
<dbReference type="FunFam" id="3.30.930.10:FF:000066">
    <property type="entry name" value="Proline--tRNA ligase"/>
    <property type="match status" value="1"/>
</dbReference>
<evidence type="ECO:0000256" key="12">
    <source>
        <dbReference type="ARBA" id="ARBA00047671"/>
    </source>
</evidence>
<dbReference type="SUPFAM" id="SSF52954">
    <property type="entry name" value="Class II aaRS ABD-related"/>
    <property type="match status" value="1"/>
</dbReference>
<dbReference type="Pfam" id="PF03129">
    <property type="entry name" value="HGTP_anticodon"/>
    <property type="match status" value="1"/>
</dbReference>
<dbReference type="EC" id="6.1.1.15" evidence="4"/>
<dbReference type="GO" id="GO:0006433">
    <property type="term" value="P:prolyl-tRNA aminoacylation"/>
    <property type="evidence" value="ECO:0007669"/>
    <property type="project" value="InterPro"/>
</dbReference>
<evidence type="ECO:0000256" key="2">
    <source>
        <dbReference type="ARBA" id="ARBA00008226"/>
    </source>
</evidence>
<evidence type="ECO:0000256" key="10">
    <source>
        <dbReference type="ARBA" id="ARBA00023146"/>
    </source>
</evidence>
<keyword evidence="8" id="KW-0067">ATP-binding</keyword>
<evidence type="ECO:0000256" key="1">
    <source>
        <dbReference type="ARBA" id="ARBA00004496"/>
    </source>
</evidence>
<dbReference type="InterPro" id="IPR045864">
    <property type="entry name" value="aa-tRNA-synth_II/BPL/LPL"/>
</dbReference>
<evidence type="ECO:0000256" key="5">
    <source>
        <dbReference type="ARBA" id="ARBA00022490"/>
    </source>
</evidence>
<comment type="subcellular location">
    <subcellularLocation>
        <location evidence="1">Cytoplasm</location>
    </subcellularLocation>
</comment>
<dbReference type="GO" id="GO:0005524">
    <property type="term" value="F:ATP binding"/>
    <property type="evidence" value="ECO:0007669"/>
    <property type="project" value="UniProtKB-KW"/>
</dbReference>
<evidence type="ECO:0000256" key="11">
    <source>
        <dbReference type="ARBA" id="ARBA00029731"/>
    </source>
</evidence>
<evidence type="ECO:0000256" key="7">
    <source>
        <dbReference type="ARBA" id="ARBA00022741"/>
    </source>
</evidence>
<keyword evidence="5" id="KW-0963">Cytoplasm</keyword>
<dbReference type="InterPro" id="IPR050062">
    <property type="entry name" value="Pro-tRNA_synthetase"/>
</dbReference>
<dbReference type="SUPFAM" id="SSF55681">
    <property type="entry name" value="Class II aaRS and biotin synthetases"/>
    <property type="match status" value="1"/>
</dbReference>
<dbReference type="InterPro" id="IPR036621">
    <property type="entry name" value="Anticodon-bd_dom_sf"/>
</dbReference>
<dbReference type="AlphaFoldDB" id="A0A9N9FIC2"/>
<comment type="catalytic activity">
    <reaction evidence="12">
        <text>tRNA(Pro) + L-proline + ATP = L-prolyl-tRNA(Pro) + AMP + diphosphate</text>
        <dbReference type="Rhea" id="RHEA:14305"/>
        <dbReference type="Rhea" id="RHEA-COMP:9700"/>
        <dbReference type="Rhea" id="RHEA-COMP:9702"/>
        <dbReference type="ChEBI" id="CHEBI:30616"/>
        <dbReference type="ChEBI" id="CHEBI:33019"/>
        <dbReference type="ChEBI" id="CHEBI:60039"/>
        <dbReference type="ChEBI" id="CHEBI:78442"/>
        <dbReference type="ChEBI" id="CHEBI:78532"/>
        <dbReference type="ChEBI" id="CHEBI:456215"/>
        <dbReference type="EC" id="6.1.1.15"/>
    </reaction>
</comment>
<evidence type="ECO:0000313" key="14">
    <source>
        <dbReference type="EMBL" id="CAG8538501.1"/>
    </source>
</evidence>
<dbReference type="GO" id="GO:0005739">
    <property type="term" value="C:mitochondrion"/>
    <property type="evidence" value="ECO:0007669"/>
    <property type="project" value="TreeGrafter"/>
</dbReference>
<dbReference type="PRINTS" id="PR01046">
    <property type="entry name" value="TRNASYNTHPRO"/>
</dbReference>
<evidence type="ECO:0000256" key="6">
    <source>
        <dbReference type="ARBA" id="ARBA00022598"/>
    </source>
</evidence>
<dbReference type="InterPro" id="IPR002314">
    <property type="entry name" value="aa-tRNA-synt_IIb"/>
</dbReference>
<dbReference type="CDD" id="cd00779">
    <property type="entry name" value="ProRS_core_prok"/>
    <property type="match status" value="1"/>
</dbReference>
<dbReference type="Gene3D" id="3.30.930.10">
    <property type="entry name" value="Bira Bifunctional Protein, Domain 2"/>
    <property type="match status" value="2"/>
</dbReference>
<dbReference type="PROSITE" id="PS50862">
    <property type="entry name" value="AA_TRNA_LIGASE_II"/>
    <property type="match status" value="1"/>
</dbReference>
<organism evidence="14 15">
    <name type="scientific">Acaulospora morrowiae</name>
    <dbReference type="NCBI Taxonomy" id="94023"/>
    <lineage>
        <taxon>Eukaryota</taxon>
        <taxon>Fungi</taxon>
        <taxon>Fungi incertae sedis</taxon>
        <taxon>Mucoromycota</taxon>
        <taxon>Glomeromycotina</taxon>
        <taxon>Glomeromycetes</taxon>
        <taxon>Diversisporales</taxon>
        <taxon>Acaulosporaceae</taxon>
        <taxon>Acaulospora</taxon>
    </lineage>
</organism>
<dbReference type="InterPro" id="IPR006195">
    <property type="entry name" value="aa-tRNA-synth_II"/>
</dbReference>
<proteinExistence type="inferred from homology"/>
<dbReference type="EMBL" id="CAJVPV010002887">
    <property type="protein sequence ID" value="CAG8538501.1"/>
    <property type="molecule type" value="Genomic_DNA"/>
</dbReference>
<dbReference type="PANTHER" id="PTHR42753">
    <property type="entry name" value="MITOCHONDRIAL RIBOSOME PROTEIN L39/PROLYL-TRNA LIGASE FAMILY MEMBER"/>
    <property type="match status" value="1"/>
</dbReference>
<dbReference type="Proteomes" id="UP000789342">
    <property type="component" value="Unassembled WGS sequence"/>
</dbReference>
<dbReference type="InterPro" id="IPR004154">
    <property type="entry name" value="Anticodon-bd"/>
</dbReference>
<gene>
    <name evidence="14" type="ORF">AMORRO_LOCUS5013</name>
</gene>
<dbReference type="Pfam" id="PF00587">
    <property type="entry name" value="tRNA-synt_2b"/>
    <property type="match status" value="1"/>
</dbReference>
<accession>A0A9N9FIC2</accession>